<dbReference type="InterPro" id="IPR016166">
    <property type="entry name" value="FAD-bd_PCMH"/>
</dbReference>
<dbReference type="Gene3D" id="3.90.78.10">
    <property type="entry name" value="UDP-N-acetylenolpyruvoylglucosamine reductase, C-terminal domain"/>
    <property type="match status" value="1"/>
</dbReference>
<evidence type="ECO:0000256" key="7">
    <source>
        <dbReference type="ARBA" id="ARBA00015188"/>
    </source>
</evidence>
<protein>
    <recommendedName>
        <fullName evidence="7 20">UDP-N-acetylenolpyruvoylglucosamine reductase</fullName>
        <ecNumber evidence="6 20">1.3.1.98</ecNumber>
    </recommendedName>
    <alternativeName>
        <fullName evidence="18 20">UDP-N-acetylmuramate dehydrogenase</fullName>
    </alternativeName>
</protein>
<keyword evidence="9 20" id="KW-0132">Cell division</keyword>
<dbReference type="GO" id="GO:0005829">
    <property type="term" value="C:cytosol"/>
    <property type="evidence" value="ECO:0007669"/>
    <property type="project" value="TreeGrafter"/>
</dbReference>
<comment type="catalytic activity">
    <reaction evidence="19 20">
        <text>UDP-N-acetyl-alpha-D-muramate + NADP(+) = UDP-N-acetyl-3-O-(1-carboxyvinyl)-alpha-D-glucosamine + NADPH + H(+)</text>
        <dbReference type="Rhea" id="RHEA:12248"/>
        <dbReference type="ChEBI" id="CHEBI:15378"/>
        <dbReference type="ChEBI" id="CHEBI:57783"/>
        <dbReference type="ChEBI" id="CHEBI:58349"/>
        <dbReference type="ChEBI" id="CHEBI:68483"/>
        <dbReference type="ChEBI" id="CHEBI:70757"/>
        <dbReference type="EC" id="1.3.1.98"/>
    </reaction>
</comment>
<dbReference type="InterPro" id="IPR011601">
    <property type="entry name" value="MurB_C"/>
</dbReference>
<comment type="pathway">
    <text evidence="4 20">Cell wall biogenesis; peptidoglycan biosynthesis.</text>
</comment>
<dbReference type="NCBIfam" id="NF000755">
    <property type="entry name" value="PRK00046.1"/>
    <property type="match status" value="1"/>
</dbReference>
<organism evidence="22 23">
    <name type="scientific">Aeromonas lusitana</name>
    <dbReference type="NCBI Taxonomy" id="931529"/>
    <lineage>
        <taxon>Bacteria</taxon>
        <taxon>Pseudomonadati</taxon>
        <taxon>Pseudomonadota</taxon>
        <taxon>Gammaproteobacteria</taxon>
        <taxon>Aeromonadales</taxon>
        <taxon>Aeromonadaceae</taxon>
        <taxon>Aeromonas</taxon>
    </lineage>
</organism>
<dbReference type="PANTHER" id="PTHR21071">
    <property type="entry name" value="UDP-N-ACETYLENOLPYRUVOYLGLUCOSAMINE REDUCTASE"/>
    <property type="match status" value="1"/>
</dbReference>
<keyword evidence="23" id="KW-1185">Reference proteome</keyword>
<evidence type="ECO:0000256" key="16">
    <source>
        <dbReference type="ARBA" id="ARBA00023306"/>
    </source>
</evidence>
<evidence type="ECO:0000256" key="11">
    <source>
        <dbReference type="ARBA" id="ARBA00022827"/>
    </source>
</evidence>
<dbReference type="EC" id="1.3.1.98" evidence="6 20"/>
<evidence type="ECO:0000256" key="17">
    <source>
        <dbReference type="ARBA" id="ARBA00023316"/>
    </source>
</evidence>
<keyword evidence="15 20" id="KW-0560">Oxidoreductase</keyword>
<dbReference type="HAMAP" id="MF_00037">
    <property type="entry name" value="MurB"/>
    <property type="match status" value="1"/>
</dbReference>
<evidence type="ECO:0000256" key="18">
    <source>
        <dbReference type="ARBA" id="ARBA00031026"/>
    </source>
</evidence>
<dbReference type="Gene3D" id="3.30.43.10">
    <property type="entry name" value="Uridine Diphospho-n-acetylenolpyruvylglucosamine Reductase, domain 2"/>
    <property type="match status" value="1"/>
</dbReference>
<evidence type="ECO:0000313" key="23">
    <source>
        <dbReference type="Proteomes" id="UP000232060"/>
    </source>
</evidence>
<dbReference type="PROSITE" id="PS51387">
    <property type="entry name" value="FAD_PCMH"/>
    <property type="match status" value="1"/>
</dbReference>
<dbReference type="InterPro" id="IPR036635">
    <property type="entry name" value="MurB_C_sf"/>
</dbReference>
<dbReference type="Pfam" id="PF02873">
    <property type="entry name" value="MurB_C"/>
    <property type="match status" value="1"/>
</dbReference>
<feature type="active site" evidence="20">
    <location>
        <position position="333"/>
    </location>
</feature>
<feature type="domain" description="FAD-binding PCMH-type" evidence="21">
    <location>
        <begin position="15"/>
        <end position="187"/>
    </location>
</feature>
<evidence type="ECO:0000256" key="8">
    <source>
        <dbReference type="ARBA" id="ARBA00022490"/>
    </source>
</evidence>
<dbReference type="InterPro" id="IPR036318">
    <property type="entry name" value="FAD-bd_PCMH-like_sf"/>
</dbReference>
<reference evidence="22 23" key="1">
    <citation type="submission" date="2017-11" db="EMBL/GenBank/DDBJ databases">
        <title>Draft genome sequence of environmental isolate Aeromonas lusitania sp. nov. MDC 2473.</title>
        <authorList>
            <person name="Colston S.M."/>
            <person name="Navarro A."/>
            <person name="Martinez-Murcia A.J."/>
            <person name="Graf J."/>
        </authorList>
    </citation>
    <scope>NUCLEOTIDE SEQUENCE [LARGE SCALE GENOMIC DNA]</scope>
    <source>
        <strain evidence="22 23">MDC 2473</strain>
    </source>
</reference>
<dbReference type="UniPathway" id="UPA00219"/>
<sequence length="350" mass="37706">MKLIPHAPLSTLNTLGLEAHCLWLAEVTQLDDLKQLMVNAELAALPRLVLGGGSNILFCNDFAGLVVLNRLQGITLQDEGDHWLLHVAAGENWHQLVCHALQQGWHGLENLALIPGTVGAAPVQNIGAYGVELARFCTYVEAFNWQSGEVERIAAADCRFGYRDSIFKHAYQDSHFITAVGLRLPKAWQPVLGYGPLAALGEKPSAQAIFDTICATRMAKLPDPAVLGNAGSFFKNPVVSMALAEDLKAHYPQMPVYPVAGNPAGEGQAKLAAGWLIDQCGLKGFAIGRAAVHEQQALVLVNLGGASAMELIALAAHVRDSVEQRFGVLLEHEVRFMGLTGETWLDEVLA</sequence>
<evidence type="ECO:0000256" key="12">
    <source>
        <dbReference type="ARBA" id="ARBA00022857"/>
    </source>
</evidence>
<evidence type="ECO:0000256" key="13">
    <source>
        <dbReference type="ARBA" id="ARBA00022960"/>
    </source>
</evidence>
<evidence type="ECO:0000256" key="3">
    <source>
        <dbReference type="ARBA" id="ARBA00004496"/>
    </source>
</evidence>
<dbReference type="PANTHER" id="PTHR21071:SF4">
    <property type="entry name" value="UDP-N-ACETYLENOLPYRUVOYLGLUCOSAMINE REDUCTASE"/>
    <property type="match status" value="1"/>
</dbReference>
<evidence type="ECO:0000259" key="21">
    <source>
        <dbReference type="PROSITE" id="PS51387"/>
    </source>
</evidence>
<feature type="active site" description="Proton donor" evidence="20">
    <location>
        <position position="232"/>
    </location>
</feature>
<comment type="cofactor">
    <cofactor evidence="1 20">
        <name>FAD</name>
        <dbReference type="ChEBI" id="CHEBI:57692"/>
    </cofactor>
</comment>
<comment type="function">
    <text evidence="2 20">Cell wall formation.</text>
</comment>
<keyword evidence="14 20" id="KW-0573">Peptidoglycan synthesis</keyword>
<dbReference type="NCBIfam" id="TIGR00179">
    <property type="entry name" value="murB"/>
    <property type="match status" value="1"/>
</dbReference>
<dbReference type="InterPro" id="IPR003170">
    <property type="entry name" value="MurB"/>
</dbReference>
<dbReference type="SUPFAM" id="SSF56194">
    <property type="entry name" value="Uridine diphospho-N-Acetylenolpyruvylglucosamine reductase, MurB, C-terminal domain"/>
    <property type="match status" value="1"/>
</dbReference>
<dbReference type="GO" id="GO:0009252">
    <property type="term" value="P:peptidoglycan biosynthetic process"/>
    <property type="evidence" value="ECO:0007669"/>
    <property type="project" value="UniProtKB-UniRule"/>
</dbReference>
<dbReference type="GO" id="GO:0071555">
    <property type="term" value="P:cell wall organization"/>
    <property type="evidence" value="ECO:0007669"/>
    <property type="project" value="UniProtKB-KW"/>
</dbReference>
<evidence type="ECO:0000256" key="9">
    <source>
        <dbReference type="ARBA" id="ARBA00022618"/>
    </source>
</evidence>
<dbReference type="AlphaFoldDB" id="A0A2M8H9Q4"/>
<evidence type="ECO:0000256" key="6">
    <source>
        <dbReference type="ARBA" id="ARBA00012518"/>
    </source>
</evidence>
<evidence type="ECO:0000256" key="15">
    <source>
        <dbReference type="ARBA" id="ARBA00023002"/>
    </source>
</evidence>
<evidence type="ECO:0000256" key="20">
    <source>
        <dbReference type="HAMAP-Rule" id="MF_00037"/>
    </source>
</evidence>
<comment type="subcellular location">
    <subcellularLocation>
        <location evidence="3 20">Cytoplasm</location>
    </subcellularLocation>
</comment>
<evidence type="ECO:0000256" key="19">
    <source>
        <dbReference type="ARBA" id="ARBA00048914"/>
    </source>
</evidence>
<evidence type="ECO:0000256" key="4">
    <source>
        <dbReference type="ARBA" id="ARBA00004752"/>
    </source>
</evidence>
<gene>
    <name evidence="20" type="primary">murB</name>
    <name evidence="22" type="ORF">CUC44_11230</name>
</gene>
<dbReference type="GO" id="GO:0008762">
    <property type="term" value="F:UDP-N-acetylmuramate dehydrogenase activity"/>
    <property type="evidence" value="ECO:0007669"/>
    <property type="project" value="UniProtKB-UniRule"/>
</dbReference>
<evidence type="ECO:0000256" key="1">
    <source>
        <dbReference type="ARBA" id="ARBA00001974"/>
    </source>
</evidence>
<keyword evidence="11 20" id="KW-0274">FAD</keyword>
<keyword evidence="13 20" id="KW-0133">Cell shape</keyword>
<dbReference type="Gene3D" id="3.30.465.10">
    <property type="match status" value="1"/>
</dbReference>
<dbReference type="InterPro" id="IPR016167">
    <property type="entry name" value="FAD-bd_PCMH_sub1"/>
</dbReference>
<evidence type="ECO:0000256" key="14">
    <source>
        <dbReference type="ARBA" id="ARBA00022984"/>
    </source>
</evidence>
<keyword evidence="12 20" id="KW-0521">NADP</keyword>
<comment type="similarity">
    <text evidence="5 20">Belongs to the MurB family.</text>
</comment>
<dbReference type="GO" id="GO:0008360">
    <property type="term" value="P:regulation of cell shape"/>
    <property type="evidence" value="ECO:0007669"/>
    <property type="project" value="UniProtKB-KW"/>
</dbReference>
<evidence type="ECO:0000256" key="10">
    <source>
        <dbReference type="ARBA" id="ARBA00022630"/>
    </source>
</evidence>
<keyword evidence="10 20" id="KW-0285">Flavoprotein</keyword>
<dbReference type="Proteomes" id="UP000232060">
    <property type="component" value="Unassembled WGS sequence"/>
</dbReference>
<evidence type="ECO:0000256" key="5">
    <source>
        <dbReference type="ARBA" id="ARBA00010485"/>
    </source>
</evidence>
<proteinExistence type="inferred from homology"/>
<dbReference type="GO" id="GO:0071949">
    <property type="term" value="F:FAD binding"/>
    <property type="evidence" value="ECO:0007669"/>
    <property type="project" value="InterPro"/>
</dbReference>
<dbReference type="RefSeq" id="WP_100860040.1">
    <property type="nucleotide sequence ID" value="NZ_PGCP01000015.1"/>
</dbReference>
<name>A0A2M8H9Q4_9GAMM</name>
<evidence type="ECO:0000313" key="22">
    <source>
        <dbReference type="EMBL" id="PJC93231.1"/>
    </source>
</evidence>
<dbReference type="EMBL" id="PGCP01000015">
    <property type="protein sequence ID" value="PJC93231.1"/>
    <property type="molecule type" value="Genomic_DNA"/>
</dbReference>
<evidence type="ECO:0000256" key="2">
    <source>
        <dbReference type="ARBA" id="ARBA00003921"/>
    </source>
</evidence>
<accession>A0A2M8H9Q4</accession>
<dbReference type="GO" id="GO:0051301">
    <property type="term" value="P:cell division"/>
    <property type="evidence" value="ECO:0007669"/>
    <property type="project" value="UniProtKB-KW"/>
</dbReference>
<dbReference type="InterPro" id="IPR006094">
    <property type="entry name" value="Oxid_FAD_bind_N"/>
</dbReference>
<dbReference type="SUPFAM" id="SSF56176">
    <property type="entry name" value="FAD-binding/transporter-associated domain-like"/>
    <property type="match status" value="1"/>
</dbReference>
<comment type="caution">
    <text evidence="22">The sequence shown here is derived from an EMBL/GenBank/DDBJ whole genome shotgun (WGS) entry which is preliminary data.</text>
</comment>
<dbReference type="InterPro" id="IPR016169">
    <property type="entry name" value="FAD-bd_PCMH_sub2"/>
</dbReference>
<dbReference type="OrthoDB" id="9804753at2"/>
<keyword evidence="17 20" id="KW-0961">Cell wall biogenesis/degradation</keyword>
<feature type="active site" evidence="20">
    <location>
        <position position="163"/>
    </location>
</feature>
<keyword evidence="8 20" id="KW-0963">Cytoplasm</keyword>
<keyword evidence="16 20" id="KW-0131">Cell cycle</keyword>
<dbReference type="Pfam" id="PF01565">
    <property type="entry name" value="FAD_binding_4"/>
    <property type="match status" value="1"/>
</dbReference>